<dbReference type="SUPFAM" id="SSF89095">
    <property type="entry name" value="GatB/YqeY motif"/>
    <property type="match status" value="1"/>
</dbReference>
<keyword evidence="2" id="KW-1185">Reference proteome</keyword>
<sequence length="145" mass="15927">MSMIAVIKQRVRKAMLERNELEKSILKVALGDLETEASRSVDPMTNERCEKIIRKMVKSSNETISLTKDKAMAERCKAEIVILETLLPKTLTVDEIVAELESVKDNVVAAGNDGQAMGVAMKHLKVAEHAVEGKNVNAAIRAIRG</sequence>
<dbReference type="OrthoDB" id="277493at2"/>
<dbReference type="InterPro" id="IPR019004">
    <property type="entry name" value="YqeY/Aim41"/>
</dbReference>
<dbReference type="RefSeq" id="WP_145079218.1">
    <property type="nucleotide sequence ID" value="NZ_CP036425.1"/>
</dbReference>
<dbReference type="InterPro" id="IPR003789">
    <property type="entry name" value="Asn/Gln_tRNA_amidoTrase-B-like"/>
</dbReference>
<evidence type="ECO:0000313" key="2">
    <source>
        <dbReference type="Proteomes" id="UP000317369"/>
    </source>
</evidence>
<dbReference type="Gene3D" id="1.10.1510.10">
    <property type="entry name" value="Uncharacterised protein YqeY/AIM41 PF09424, N-terminal domain"/>
    <property type="match status" value="1"/>
</dbReference>
<dbReference type="AlphaFoldDB" id="A0A517YX78"/>
<dbReference type="EMBL" id="CP036425">
    <property type="protein sequence ID" value="QDU34825.1"/>
    <property type="molecule type" value="Genomic_DNA"/>
</dbReference>
<dbReference type="Proteomes" id="UP000317369">
    <property type="component" value="Chromosome"/>
</dbReference>
<dbReference type="PANTHER" id="PTHR28055">
    <property type="entry name" value="ALTERED INHERITANCE OF MITOCHONDRIA PROTEIN 41, MITOCHONDRIAL"/>
    <property type="match status" value="1"/>
</dbReference>
<dbReference type="InterPro" id="IPR042184">
    <property type="entry name" value="YqeY/Aim41_N"/>
</dbReference>
<proteinExistence type="predicted"/>
<name>A0A517YX78_9BACT</name>
<dbReference type="Pfam" id="PF09424">
    <property type="entry name" value="YqeY"/>
    <property type="match status" value="1"/>
</dbReference>
<organism evidence="1 2">
    <name type="scientific">Poriferisphaera corsica</name>
    <dbReference type="NCBI Taxonomy" id="2528020"/>
    <lineage>
        <taxon>Bacteria</taxon>
        <taxon>Pseudomonadati</taxon>
        <taxon>Planctomycetota</taxon>
        <taxon>Phycisphaerae</taxon>
        <taxon>Phycisphaerales</taxon>
        <taxon>Phycisphaeraceae</taxon>
        <taxon>Poriferisphaera</taxon>
    </lineage>
</organism>
<reference evidence="1 2" key="1">
    <citation type="submission" date="2019-02" db="EMBL/GenBank/DDBJ databases">
        <title>Deep-cultivation of Planctomycetes and their phenomic and genomic characterization uncovers novel biology.</title>
        <authorList>
            <person name="Wiegand S."/>
            <person name="Jogler M."/>
            <person name="Boedeker C."/>
            <person name="Pinto D."/>
            <person name="Vollmers J."/>
            <person name="Rivas-Marin E."/>
            <person name="Kohn T."/>
            <person name="Peeters S.H."/>
            <person name="Heuer A."/>
            <person name="Rast P."/>
            <person name="Oberbeckmann S."/>
            <person name="Bunk B."/>
            <person name="Jeske O."/>
            <person name="Meyerdierks A."/>
            <person name="Storesund J.E."/>
            <person name="Kallscheuer N."/>
            <person name="Luecker S."/>
            <person name="Lage O.M."/>
            <person name="Pohl T."/>
            <person name="Merkel B.J."/>
            <person name="Hornburger P."/>
            <person name="Mueller R.-W."/>
            <person name="Bruemmer F."/>
            <person name="Labrenz M."/>
            <person name="Spormann A.M."/>
            <person name="Op den Camp H."/>
            <person name="Overmann J."/>
            <person name="Amann R."/>
            <person name="Jetten M.S.M."/>
            <person name="Mascher T."/>
            <person name="Medema M.H."/>
            <person name="Devos D.P."/>
            <person name="Kaster A.-K."/>
            <person name="Ovreas L."/>
            <person name="Rohde M."/>
            <person name="Galperin M.Y."/>
            <person name="Jogler C."/>
        </authorList>
    </citation>
    <scope>NUCLEOTIDE SEQUENCE [LARGE SCALE GENOMIC DNA]</scope>
    <source>
        <strain evidence="1 2">KS4</strain>
    </source>
</reference>
<protein>
    <submittedName>
        <fullName evidence="1">Yqey-like protein</fullName>
    </submittedName>
</protein>
<dbReference type="PANTHER" id="PTHR28055:SF1">
    <property type="entry name" value="ALTERED INHERITANCE OF MITOCHONDRIA PROTEIN 41, MITOCHONDRIAL"/>
    <property type="match status" value="1"/>
</dbReference>
<dbReference type="GO" id="GO:0016884">
    <property type="term" value="F:carbon-nitrogen ligase activity, with glutamine as amido-N-donor"/>
    <property type="evidence" value="ECO:0007669"/>
    <property type="project" value="InterPro"/>
</dbReference>
<evidence type="ECO:0000313" key="1">
    <source>
        <dbReference type="EMBL" id="QDU34825.1"/>
    </source>
</evidence>
<gene>
    <name evidence="1" type="ORF">KS4_29010</name>
</gene>
<accession>A0A517YX78</accession>
<dbReference type="KEGG" id="pcor:KS4_29010"/>